<evidence type="ECO:0000313" key="3">
    <source>
        <dbReference type="Proteomes" id="UP000095192"/>
    </source>
</evidence>
<evidence type="ECO:0000313" key="2">
    <source>
        <dbReference type="EMBL" id="OEH80636.1"/>
    </source>
</evidence>
<dbReference type="Proteomes" id="UP000095192">
    <property type="component" value="Unassembled WGS sequence"/>
</dbReference>
<dbReference type="EMBL" id="JROU02000023">
    <property type="protein sequence ID" value="OEH80636.1"/>
    <property type="molecule type" value="Genomic_DNA"/>
</dbReference>
<keyword evidence="1" id="KW-0812">Transmembrane</keyword>
<comment type="caution">
    <text evidence="2">The sequence shown here is derived from an EMBL/GenBank/DDBJ whole genome shotgun (WGS) entry which is preliminary data.</text>
</comment>
<proteinExistence type="predicted"/>
<protein>
    <submittedName>
        <fullName evidence="2">Uncharacterized protein</fullName>
    </submittedName>
</protein>
<evidence type="ECO:0000256" key="1">
    <source>
        <dbReference type="SAM" id="Phobius"/>
    </source>
</evidence>
<gene>
    <name evidence="2" type="ORF">cyc_03471</name>
</gene>
<dbReference type="InParanoid" id="A0A1D3DB17"/>
<name>A0A1D3DB17_9EIME</name>
<keyword evidence="1" id="KW-0472">Membrane</keyword>
<keyword evidence="1" id="KW-1133">Transmembrane helix</keyword>
<sequence>MRLTVYVYTLALACISAYIGLLERGHKQGRLPHISCDSVSFVPVPGVAPLSSKPPVWGRPTFFFLIEGKDCPCTAGREAAPDHDSAISGVMWMN</sequence>
<accession>A0A1D3DB17</accession>
<dbReference type="AlphaFoldDB" id="A0A1D3DB17"/>
<reference evidence="2 3" key="1">
    <citation type="journal article" date="2016" name="BMC Genomics">
        <title>Comparative genomics reveals Cyclospora cayetanensis possesses coccidia-like metabolism and invasion components but unique surface antigens.</title>
        <authorList>
            <person name="Liu S."/>
            <person name="Wang L."/>
            <person name="Zheng H."/>
            <person name="Xu Z."/>
            <person name="Roellig D.M."/>
            <person name="Li N."/>
            <person name="Frace M.A."/>
            <person name="Tang K."/>
            <person name="Arrowood M.J."/>
            <person name="Moss D.M."/>
            <person name="Zhang L."/>
            <person name="Feng Y."/>
            <person name="Xiao L."/>
        </authorList>
    </citation>
    <scope>NUCLEOTIDE SEQUENCE [LARGE SCALE GENOMIC DNA]</scope>
    <source>
        <strain evidence="2 3">CHN_HEN01</strain>
    </source>
</reference>
<dbReference type="VEuPathDB" id="ToxoDB:cyc_03471"/>
<keyword evidence="3" id="KW-1185">Reference proteome</keyword>
<organism evidence="2 3">
    <name type="scientific">Cyclospora cayetanensis</name>
    <dbReference type="NCBI Taxonomy" id="88456"/>
    <lineage>
        <taxon>Eukaryota</taxon>
        <taxon>Sar</taxon>
        <taxon>Alveolata</taxon>
        <taxon>Apicomplexa</taxon>
        <taxon>Conoidasida</taxon>
        <taxon>Coccidia</taxon>
        <taxon>Eucoccidiorida</taxon>
        <taxon>Eimeriorina</taxon>
        <taxon>Eimeriidae</taxon>
        <taxon>Cyclospora</taxon>
    </lineage>
</organism>
<feature type="transmembrane region" description="Helical" evidence="1">
    <location>
        <begin position="6"/>
        <end position="22"/>
    </location>
</feature>